<dbReference type="Pfam" id="PF13456">
    <property type="entry name" value="RVT_3"/>
    <property type="match status" value="1"/>
</dbReference>
<feature type="domain" description="RNase H type-1" evidence="1">
    <location>
        <begin position="2"/>
        <end position="65"/>
    </location>
</feature>
<dbReference type="AlphaFoldDB" id="A0A7J8QNC3"/>
<comment type="caution">
    <text evidence="2">The sequence shown here is derived from an EMBL/GenBank/DDBJ whole genome shotgun (WGS) entry which is preliminary data.</text>
</comment>
<dbReference type="EMBL" id="JABEZZ010000013">
    <property type="protein sequence ID" value="MBA0602843.1"/>
    <property type="molecule type" value="Genomic_DNA"/>
</dbReference>
<name>A0A7J8QNC3_GOSRA</name>
<reference evidence="2 3" key="1">
    <citation type="journal article" date="2019" name="Genome Biol. Evol.">
        <title>Insights into the evolution of the New World diploid cottons (Gossypium, subgenus Houzingenia) based on genome sequencing.</title>
        <authorList>
            <person name="Grover C.E."/>
            <person name="Arick M.A. 2nd"/>
            <person name="Thrash A."/>
            <person name="Conover J.L."/>
            <person name="Sanders W.S."/>
            <person name="Peterson D.G."/>
            <person name="Frelichowski J.E."/>
            <person name="Scheffler J.A."/>
            <person name="Scheffler B.E."/>
            <person name="Wendel J.F."/>
        </authorList>
    </citation>
    <scope>NUCLEOTIDE SEQUENCE [LARGE SCALE GENOMIC DNA]</scope>
    <source>
        <strain evidence="2">8</strain>
        <tissue evidence="2">Leaf</tissue>
    </source>
</reference>
<dbReference type="Proteomes" id="UP000593578">
    <property type="component" value="Unassembled WGS sequence"/>
</dbReference>
<evidence type="ECO:0000259" key="1">
    <source>
        <dbReference type="Pfam" id="PF13456"/>
    </source>
</evidence>
<sequence>MEFRSVIIESDAQAVICKLKATSEDLSEISTFIYEATELSKWFLVCRFTYLARSRNWAMHTVAQEGMSWREDGFWVEEAPVLATLVADEDKRLIDPP</sequence>
<accession>A0A7J8QNC3</accession>
<evidence type="ECO:0000313" key="2">
    <source>
        <dbReference type="EMBL" id="MBA0602843.1"/>
    </source>
</evidence>
<dbReference type="GO" id="GO:0004523">
    <property type="term" value="F:RNA-DNA hybrid ribonuclease activity"/>
    <property type="evidence" value="ECO:0007669"/>
    <property type="project" value="InterPro"/>
</dbReference>
<gene>
    <name evidence="2" type="ORF">Gorai_003009</name>
</gene>
<evidence type="ECO:0000313" key="3">
    <source>
        <dbReference type="Proteomes" id="UP000593578"/>
    </source>
</evidence>
<proteinExistence type="predicted"/>
<organism evidence="2 3">
    <name type="scientific">Gossypium raimondii</name>
    <name type="common">Peruvian cotton</name>
    <name type="synonym">Gossypium klotzschianum subsp. raimondii</name>
    <dbReference type="NCBI Taxonomy" id="29730"/>
    <lineage>
        <taxon>Eukaryota</taxon>
        <taxon>Viridiplantae</taxon>
        <taxon>Streptophyta</taxon>
        <taxon>Embryophyta</taxon>
        <taxon>Tracheophyta</taxon>
        <taxon>Spermatophyta</taxon>
        <taxon>Magnoliopsida</taxon>
        <taxon>eudicotyledons</taxon>
        <taxon>Gunneridae</taxon>
        <taxon>Pentapetalae</taxon>
        <taxon>rosids</taxon>
        <taxon>malvids</taxon>
        <taxon>Malvales</taxon>
        <taxon>Malvaceae</taxon>
        <taxon>Malvoideae</taxon>
        <taxon>Gossypium</taxon>
    </lineage>
</organism>
<dbReference type="InterPro" id="IPR002156">
    <property type="entry name" value="RNaseH_domain"/>
</dbReference>
<dbReference type="GO" id="GO:0003676">
    <property type="term" value="F:nucleic acid binding"/>
    <property type="evidence" value="ECO:0007669"/>
    <property type="project" value="InterPro"/>
</dbReference>
<protein>
    <recommendedName>
        <fullName evidence="1">RNase H type-1 domain-containing protein</fullName>
    </recommendedName>
</protein>